<dbReference type="Proteomes" id="UP000242188">
    <property type="component" value="Unassembled WGS sequence"/>
</dbReference>
<feature type="signal peptide" evidence="1">
    <location>
        <begin position="1"/>
        <end position="28"/>
    </location>
</feature>
<protein>
    <recommendedName>
        <fullName evidence="4">EB domain-containing protein</fullName>
    </recommendedName>
</protein>
<comment type="caution">
    <text evidence="2">The sequence shown here is derived from an EMBL/GenBank/DDBJ whole genome shotgun (WGS) entry which is preliminary data.</text>
</comment>
<dbReference type="AlphaFoldDB" id="A0A210Q1V3"/>
<evidence type="ECO:0000313" key="2">
    <source>
        <dbReference type="EMBL" id="OWF42710.1"/>
    </source>
</evidence>
<evidence type="ECO:0008006" key="4">
    <source>
        <dbReference type="Google" id="ProtNLM"/>
    </source>
</evidence>
<gene>
    <name evidence="2" type="ORF">KP79_PYT07502</name>
</gene>
<proteinExistence type="predicted"/>
<feature type="chain" id="PRO_5012306998" description="EB domain-containing protein" evidence="1">
    <location>
        <begin position="29"/>
        <end position="80"/>
    </location>
</feature>
<sequence length="80" mass="8560">MADIGVSWSRAVFICLAILSLYNGGCHAEVGLTCSGGNTTNCTTPEICSNELCACDTATHYQNGSVCETSKFLLKFLFKK</sequence>
<dbReference type="EMBL" id="NEDP02005235">
    <property type="protein sequence ID" value="OWF42710.1"/>
    <property type="molecule type" value="Genomic_DNA"/>
</dbReference>
<name>A0A210Q1V3_MIZYE</name>
<evidence type="ECO:0000313" key="3">
    <source>
        <dbReference type="Proteomes" id="UP000242188"/>
    </source>
</evidence>
<organism evidence="2 3">
    <name type="scientific">Mizuhopecten yessoensis</name>
    <name type="common">Japanese scallop</name>
    <name type="synonym">Patinopecten yessoensis</name>
    <dbReference type="NCBI Taxonomy" id="6573"/>
    <lineage>
        <taxon>Eukaryota</taxon>
        <taxon>Metazoa</taxon>
        <taxon>Spiralia</taxon>
        <taxon>Lophotrochozoa</taxon>
        <taxon>Mollusca</taxon>
        <taxon>Bivalvia</taxon>
        <taxon>Autobranchia</taxon>
        <taxon>Pteriomorphia</taxon>
        <taxon>Pectinida</taxon>
        <taxon>Pectinoidea</taxon>
        <taxon>Pectinidae</taxon>
        <taxon>Mizuhopecten</taxon>
    </lineage>
</organism>
<keyword evidence="1" id="KW-0732">Signal</keyword>
<accession>A0A210Q1V3</accession>
<evidence type="ECO:0000256" key="1">
    <source>
        <dbReference type="SAM" id="SignalP"/>
    </source>
</evidence>
<keyword evidence="3" id="KW-1185">Reference proteome</keyword>
<reference evidence="2 3" key="1">
    <citation type="journal article" date="2017" name="Nat. Ecol. Evol.">
        <title>Scallop genome provides insights into evolution of bilaterian karyotype and development.</title>
        <authorList>
            <person name="Wang S."/>
            <person name="Zhang J."/>
            <person name="Jiao W."/>
            <person name="Li J."/>
            <person name="Xun X."/>
            <person name="Sun Y."/>
            <person name="Guo X."/>
            <person name="Huan P."/>
            <person name="Dong B."/>
            <person name="Zhang L."/>
            <person name="Hu X."/>
            <person name="Sun X."/>
            <person name="Wang J."/>
            <person name="Zhao C."/>
            <person name="Wang Y."/>
            <person name="Wang D."/>
            <person name="Huang X."/>
            <person name="Wang R."/>
            <person name="Lv J."/>
            <person name="Li Y."/>
            <person name="Zhang Z."/>
            <person name="Liu B."/>
            <person name="Lu W."/>
            <person name="Hui Y."/>
            <person name="Liang J."/>
            <person name="Zhou Z."/>
            <person name="Hou R."/>
            <person name="Li X."/>
            <person name="Liu Y."/>
            <person name="Li H."/>
            <person name="Ning X."/>
            <person name="Lin Y."/>
            <person name="Zhao L."/>
            <person name="Xing Q."/>
            <person name="Dou J."/>
            <person name="Li Y."/>
            <person name="Mao J."/>
            <person name="Guo H."/>
            <person name="Dou H."/>
            <person name="Li T."/>
            <person name="Mu C."/>
            <person name="Jiang W."/>
            <person name="Fu Q."/>
            <person name="Fu X."/>
            <person name="Miao Y."/>
            <person name="Liu J."/>
            <person name="Yu Q."/>
            <person name="Li R."/>
            <person name="Liao H."/>
            <person name="Li X."/>
            <person name="Kong Y."/>
            <person name="Jiang Z."/>
            <person name="Chourrout D."/>
            <person name="Li R."/>
            <person name="Bao Z."/>
        </authorList>
    </citation>
    <scope>NUCLEOTIDE SEQUENCE [LARGE SCALE GENOMIC DNA]</scope>
    <source>
        <strain evidence="2 3">PY_sf001</strain>
    </source>
</reference>